<proteinExistence type="inferred from homology"/>
<dbReference type="AlphaFoldDB" id="A0A670IAM8"/>
<dbReference type="PANTHER" id="PTHR31366:SF2">
    <property type="entry name" value="UPF0739 PROTEIN C1ORF74"/>
    <property type="match status" value="1"/>
</dbReference>
<dbReference type="InterPro" id="IPR027850">
    <property type="entry name" value="DUF4504"/>
</dbReference>
<reference evidence="2 3" key="1">
    <citation type="journal article" date="2019" name="Proc. Natl. Acad. Sci. U.S.A.">
        <title>Regulatory changes in pterin and carotenoid genes underlie balanced color polymorphisms in the wall lizard.</title>
        <authorList>
            <person name="Andrade P."/>
            <person name="Pinho C."/>
            <person name="Perez I de Lanuza G."/>
            <person name="Afonso S."/>
            <person name="Brejcha J."/>
            <person name="Rubin C.J."/>
            <person name="Wallerman O."/>
            <person name="Pereira P."/>
            <person name="Sabatino S.J."/>
            <person name="Bellati A."/>
            <person name="Pellitteri-Rosa D."/>
            <person name="Bosakova Z."/>
            <person name="Bunikis I."/>
            <person name="Carretero M.A."/>
            <person name="Feiner N."/>
            <person name="Marsik P."/>
            <person name="Pauperio F."/>
            <person name="Salvi D."/>
            <person name="Soler L."/>
            <person name="While G.M."/>
            <person name="Uller T."/>
            <person name="Font E."/>
            <person name="Andersson L."/>
            <person name="Carneiro M."/>
        </authorList>
    </citation>
    <scope>NUCLEOTIDE SEQUENCE</scope>
</reference>
<dbReference type="Proteomes" id="UP000472272">
    <property type="component" value="Chromosome 6"/>
</dbReference>
<comment type="similarity">
    <text evidence="1">Belongs to the UPF0739 family.</text>
</comment>
<dbReference type="Pfam" id="PF14953">
    <property type="entry name" value="DUF4504"/>
    <property type="match status" value="1"/>
</dbReference>
<evidence type="ECO:0000256" key="1">
    <source>
        <dbReference type="ARBA" id="ARBA00007065"/>
    </source>
</evidence>
<protein>
    <submittedName>
        <fullName evidence="2">Chromosome 1 open reading frame 74</fullName>
    </submittedName>
</protein>
<dbReference type="PANTHER" id="PTHR31366">
    <property type="entry name" value="UPF0739 PROTEIN C1ORF74"/>
    <property type="match status" value="1"/>
</dbReference>
<name>A0A670IAM8_PODMU</name>
<gene>
    <name evidence="2" type="primary">C1orf74</name>
</gene>
<evidence type="ECO:0000313" key="2">
    <source>
        <dbReference type="Ensembl" id="ENSPMRP00000008945.1"/>
    </source>
</evidence>
<organism evidence="2 3">
    <name type="scientific">Podarcis muralis</name>
    <name type="common">Wall lizard</name>
    <name type="synonym">Lacerta muralis</name>
    <dbReference type="NCBI Taxonomy" id="64176"/>
    <lineage>
        <taxon>Eukaryota</taxon>
        <taxon>Metazoa</taxon>
        <taxon>Chordata</taxon>
        <taxon>Craniata</taxon>
        <taxon>Vertebrata</taxon>
        <taxon>Euteleostomi</taxon>
        <taxon>Lepidosauria</taxon>
        <taxon>Squamata</taxon>
        <taxon>Bifurcata</taxon>
        <taxon>Unidentata</taxon>
        <taxon>Episquamata</taxon>
        <taxon>Laterata</taxon>
        <taxon>Lacertibaenia</taxon>
        <taxon>Lacertidae</taxon>
        <taxon>Podarcis</taxon>
    </lineage>
</organism>
<reference evidence="2" key="2">
    <citation type="submission" date="2025-08" db="UniProtKB">
        <authorList>
            <consortium name="Ensembl"/>
        </authorList>
    </citation>
    <scope>IDENTIFICATION</scope>
</reference>
<dbReference type="OMA" id="YPVTYWF"/>
<sequence>FLGLLSAGLRMAEPFPQLLIAAARQHLRIGKKKVLSRSASLNLAGEILAVAAGLKPAFLYDYNSAGTSQILNYVQQLQTINPLGCRLHILSIAENVLIVNLGLMLLWLETILLKDNIPFVDVSASRTCPSLCDLEDVGLIKGHLSEILNHIKAQAADTSQMLSSSAVFCSKWNLCTLFGVLLGYPAAYSFAVQKSFDNCLSLTPLRVFTVQATFCKISNEFRVRFYSFSIPELLYPVMKRGLDAWCENLKDAFKAQKDFADLCITNEVVALAAVAL</sequence>
<accession>A0A670IAM8</accession>
<reference evidence="2" key="3">
    <citation type="submission" date="2025-09" db="UniProtKB">
        <authorList>
            <consortium name="Ensembl"/>
        </authorList>
    </citation>
    <scope>IDENTIFICATION</scope>
</reference>
<dbReference type="GeneTree" id="ENSGT00390000002240"/>
<dbReference type="Ensembl" id="ENSPMRT00000009558.1">
    <property type="protein sequence ID" value="ENSPMRP00000008945.1"/>
    <property type="gene ID" value="ENSPMRG00000006019.1"/>
</dbReference>
<evidence type="ECO:0000313" key="3">
    <source>
        <dbReference type="Proteomes" id="UP000472272"/>
    </source>
</evidence>
<keyword evidence="3" id="KW-1185">Reference proteome</keyword>